<dbReference type="OrthoDB" id="21416at2759"/>
<dbReference type="EMBL" id="JAGMWT010000009">
    <property type="protein sequence ID" value="KAH7122481.1"/>
    <property type="molecule type" value="Genomic_DNA"/>
</dbReference>
<dbReference type="Pfam" id="PF24883">
    <property type="entry name" value="NPHP3_N"/>
    <property type="match status" value="1"/>
</dbReference>
<reference evidence="8" key="1">
    <citation type="journal article" date="2021" name="Nat. Commun.">
        <title>Genetic determinants of endophytism in the Arabidopsis root mycobiome.</title>
        <authorList>
            <person name="Mesny F."/>
            <person name="Miyauchi S."/>
            <person name="Thiergart T."/>
            <person name="Pickel B."/>
            <person name="Atanasova L."/>
            <person name="Karlsson M."/>
            <person name="Huettel B."/>
            <person name="Barry K.W."/>
            <person name="Haridas S."/>
            <person name="Chen C."/>
            <person name="Bauer D."/>
            <person name="Andreopoulos W."/>
            <person name="Pangilinan J."/>
            <person name="LaButti K."/>
            <person name="Riley R."/>
            <person name="Lipzen A."/>
            <person name="Clum A."/>
            <person name="Drula E."/>
            <person name="Henrissat B."/>
            <person name="Kohler A."/>
            <person name="Grigoriev I.V."/>
            <person name="Martin F.M."/>
            <person name="Hacquard S."/>
        </authorList>
    </citation>
    <scope>NUCLEOTIDE SEQUENCE</scope>
    <source>
        <strain evidence="8">MPI-CAGE-CH-0243</strain>
    </source>
</reference>
<feature type="compositionally biased region" description="Low complexity" evidence="6">
    <location>
        <begin position="1"/>
        <end position="19"/>
    </location>
</feature>
<evidence type="ECO:0000313" key="9">
    <source>
        <dbReference type="Proteomes" id="UP000700596"/>
    </source>
</evidence>
<evidence type="ECO:0000313" key="8">
    <source>
        <dbReference type="EMBL" id="KAH7122481.1"/>
    </source>
</evidence>
<keyword evidence="9" id="KW-1185">Reference proteome</keyword>
<comment type="caution">
    <text evidence="8">The sequence shown here is derived from an EMBL/GenBank/DDBJ whole genome shotgun (WGS) entry which is preliminary data.</text>
</comment>
<evidence type="ECO:0000256" key="6">
    <source>
        <dbReference type="SAM" id="MobiDB-lite"/>
    </source>
</evidence>
<organism evidence="8 9">
    <name type="scientific">Dendryphion nanum</name>
    <dbReference type="NCBI Taxonomy" id="256645"/>
    <lineage>
        <taxon>Eukaryota</taxon>
        <taxon>Fungi</taxon>
        <taxon>Dikarya</taxon>
        <taxon>Ascomycota</taxon>
        <taxon>Pezizomycotina</taxon>
        <taxon>Dothideomycetes</taxon>
        <taxon>Pleosporomycetidae</taxon>
        <taxon>Pleosporales</taxon>
        <taxon>Torulaceae</taxon>
        <taxon>Dendryphion</taxon>
    </lineage>
</organism>
<dbReference type="GO" id="GO:0008270">
    <property type="term" value="F:zinc ion binding"/>
    <property type="evidence" value="ECO:0007669"/>
    <property type="project" value="UniProtKB-KW"/>
</dbReference>
<proteinExistence type="predicted"/>
<evidence type="ECO:0000256" key="4">
    <source>
        <dbReference type="ARBA" id="ARBA00022833"/>
    </source>
</evidence>
<dbReference type="InterPro" id="IPR036236">
    <property type="entry name" value="Znf_C2H2_sf"/>
</dbReference>
<dbReference type="PROSITE" id="PS00028">
    <property type="entry name" value="ZINC_FINGER_C2H2_1"/>
    <property type="match status" value="2"/>
</dbReference>
<feature type="domain" description="C2H2-type" evidence="7">
    <location>
        <begin position="929"/>
        <end position="954"/>
    </location>
</feature>
<feature type="region of interest" description="Disordered" evidence="6">
    <location>
        <begin position="1"/>
        <end position="58"/>
    </location>
</feature>
<dbReference type="InterPro" id="IPR056884">
    <property type="entry name" value="NPHP3-like_N"/>
</dbReference>
<dbReference type="InterPro" id="IPR054471">
    <property type="entry name" value="GPIID_WHD"/>
</dbReference>
<dbReference type="Gene3D" id="3.40.50.300">
    <property type="entry name" value="P-loop containing nucleotide triphosphate hydrolases"/>
    <property type="match status" value="1"/>
</dbReference>
<dbReference type="AlphaFoldDB" id="A0A9P9DNL7"/>
<gene>
    <name evidence="8" type="ORF">B0J11DRAFT_437639</name>
</gene>
<evidence type="ECO:0000256" key="1">
    <source>
        <dbReference type="ARBA" id="ARBA00022723"/>
    </source>
</evidence>
<dbReference type="InterPro" id="IPR027417">
    <property type="entry name" value="P-loop_NTPase"/>
</dbReference>
<name>A0A9P9DNL7_9PLEO</name>
<dbReference type="InterPro" id="IPR056125">
    <property type="entry name" value="DUF7708"/>
</dbReference>
<dbReference type="SUPFAM" id="SSF52540">
    <property type="entry name" value="P-loop containing nucleoside triphosphate hydrolases"/>
    <property type="match status" value="1"/>
</dbReference>
<evidence type="ECO:0000256" key="5">
    <source>
        <dbReference type="PROSITE-ProRule" id="PRU00042"/>
    </source>
</evidence>
<dbReference type="SUPFAM" id="SSF57667">
    <property type="entry name" value="beta-beta-alpha zinc fingers"/>
    <property type="match status" value="1"/>
</dbReference>
<sequence length="954" mass="109318">MATNSRSSTQYSISSGSTTLFSQGSNQSLTPNSSTSNVSLVPGPSSKTAKNTATMPPRPVGAPFRAALSKFKARLTGVQIMDFQATTYDTLCFEIMRIQHEQENSKTMKNLNRIKGFIEAMSQFGTIVEVFLNVSNVIAFLWGPMKFLLLTAHTFAESFEVLLDAYERIGEQLPLLADYEALFSNSPRMLNVLELMYMDILTFHQDAMRFFSGNLWKKLLKSIWKDFEWEKDLNELKVKTDSLIESDRNMKIKAVQEWLGTNSQAQIKHEKCRGERVAATGDWILDHDIVKHWMLSSPPGSPLVWINGIPGAGKTILASIIIDKCISQQDCITSYVYCGEGVSESNTAVAIIRTIVGQVIHQHKLLVPYCHLRSTTIGEPMLRTFSTARKLLEDICIAVPNQHYMIIDGLDECETAERKLILETIMQILGKTEALEEGKLRVLIISQDWPDIKRHLQLHSSVNPANSAQVGIIPKSLTLSPDDNEKDIRTYVSDMVNQIKQFHSLDDAQVEYLRELTMVRANGMFLYAKLVMTNLLAQPTRADLLEEIHIRFPEKLKDALLGWLVCAKRQLTWKEIQVALSMDFEDQAIYWENHRFRIHIYDICGSLVQVSGDRVYLVHSTAKEYITTCTENIHEPSVECELATICLQYLTFPVFDKDEYLGKGKLRDLAMEGHLAFQDYAVAKWFFHVNDFVQKGGAFVQNGGNIFSTGFHEVTSNLGEVIDEFMMKYESEEWSENHVPDCAESCNAFEKDIFYDHLMSLTSHIYTFQKKGFEARHKISIGQLAEAFQRNRKLLEELPDKLDERELKVYEQFYDHTNRYKCPRITCMYFFQGFKDHKSRKKHVNIHDRPFQCDASECIASECGFANSKDLEKHKRTFHPELSDLAEAFKPHSTPKGDRLWSCSICGKSFTRNFHKKSHENSHRGIRPHSCKECGKTFVRSNDCRRHQKLHDRK</sequence>
<dbReference type="Gene3D" id="3.30.160.60">
    <property type="entry name" value="Classic Zinc Finger"/>
    <property type="match status" value="2"/>
</dbReference>
<dbReference type="PROSITE" id="PS50157">
    <property type="entry name" value="ZINC_FINGER_C2H2_2"/>
    <property type="match status" value="2"/>
</dbReference>
<keyword evidence="4" id="KW-0862">Zinc</keyword>
<dbReference type="InterPro" id="IPR013087">
    <property type="entry name" value="Znf_C2H2_type"/>
</dbReference>
<keyword evidence="1" id="KW-0479">Metal-binding</keyword>
<dbReference type="Pfam" id="PF22939">
    <property type="entry name" value="WHD_GPIID"/>
    <property type="match status" value="1"/>
</dbReference>
<keyword evidence="3 5" id="KW-0863">Zinc-finger</keyword>
<feature type="compositionally biased region" description="Polar residues" evidence="6">
    <location>
        <begin position="20"/>
        <end position="54"/>
    </location>
</feature>
<dbReference type="Pfam" id="PF24809">
    <property type="entry name" value="DUF7708"/>
    <property type="match status" value="1"/>
</dbReference>
<keyword evidence="2" id="KW-0677">Repeat</keyword>
<protein>
    <submittedName>
        <fullName evidence="8">C2H2 domain-containing protein</fullName>
    </submittedName>
</protein>
<dbReference type="SMART" id="SM00355">
    <property type="entry name" value="ZnF_C2H2"/>
    <property type="match status" value="4"/>
</dbReference>
<dbReference type="PANTHER" id="PTHR10039">
    <property type="entry name" value="AMELOGENIN"/>
    <property type="match status" value="1"/>
</dbReference>
<evidence type="ECO:0000259" key="7">
    <source>
        <dbReference type="PROSITE" id="PS50157"/>
    </source>
</evidence>
<dbReference type="PANTHER" id="PTHR10039:SF14">
    <property type="entry name" value="NACHT DOMAIN-CONTAINING PROTEIN"/>
    <property type="match status" value="1"/>
</dbReference>
<evidence type="ECO:0000256" key="3">
    <source>
        <dbReference type="ARBA" id="ARBA00022771"/>
    </source>
</evidence>
<feature type="domain" description="C2H2-type" evidence="7">
    <location>
        <begin position="901"/>
        <end position="928"/>
    </location>
</feature>
<accession>A0A9P9DNL7</accession>
<dbReference type="Proteomes" id="UP000700596">
    <property type="component" value="Unassembled WGS sequence"/>
</dbReference>
<evidence type="ECO:0000256" key="2">
    <source>
        <dbReference type="ARBA" id="ARBA00022737"/>
    </source>
</evidence>
<dbReference type="FunFam" id="3.30.160.60:FF:000446">
    <property type="entry name" value="Zinc finger protein"/>
    <property type="match status" value="1"/>
</dbReference>